<dbReference type="PANTHER" id="PTHR14359:SF6">
    <property type="entry name" value="PHOSPHOPANTOTHENOYLCYSTEINE DECARBOXYLASE"/>
    <property type="match status" value="1"/>
</dbReference>
<organism evidence="4">
    <name type="scientific">Actinokineospora diospyrosa</name>
    <dbReference type="NCBI Taxonomy" id="103728"/>
    <lineage>
        <taxon>Bacteria</taxon>
        <taxon>Bacillati</taxon>
        <taxon>Actinomycetota</taxon>
        <taxon>Actinomycetes</taxon>
        <taxon>Pseudonocardiales</taxon>
        <taxon>Pseudonocardiaceae</taxon>
        <taxon>Actinokineospora</taxon>
    </lineage>
</organism>
<feature type="compositionally biased region" description="Pro residues" evidence="1">
    <location>
        <begin position="1"/>
        <end position="23"/>
    </location>
</feature>
<dbReference type="PANTHER" id="PTHR14359">
    <property type="entry name" value="HOMO-OLIGOMERIC FLAVIN CONTAINING CYS DECARBOXYLASE FAMILY"/>
    <property type="match status" value="1"/>
</dbReference>
<evidence type="ECO:0000313" key="5">
    <source>
        <dbReference type="Proteomes" id="UP001205185"/>
    </source>
</evidence>
<feature type="region of interest" description="Disordered" evidence="1">
    <location>
        <begin position="1"/>
        <end position="40"/>
    </location>
</feature>
<gene>
    <name evidence="3" type="ORF">LV75_004080</name>
</gene>
<dbReference type="GO" id="GO:0015937">
    <property type="term" value="P:coenzyme A biosynthetic process"/>
    <property type="evidence" value="ECO:0007669"/>
    <property type="project" value="TreeGrafter"/>
</dbReference>
<evidence type="ECO:0000259" key="2">
    <source>
        <dbReference type="Pfam" id="PF02441"/>
    </source>
</evidence>
<dbReference type="SUPFAM" id="SSF52507">
    <property type="entry name" value="Homo-oligomeric flavin-containing Cys decarboxylases, HFCD"/>
    <property type="match status" value="1"/>
</dbReference>
<evidence type="ECO:0000313" key="4">
    <source>
        <dbReference type="EMBL" id="QYZ85381.1"/>
    </source>
</evidence>
<evidence type="ECO:0000313" key="3">
    <source>
        <dbReference type="EMBL" id="MCP2271566.1"/>
    </source>
</evidence>
<reference evidence="3 5" key="2">
    <citation type="submission" date="2022-06" db="EMBL/GenBank/DDBJ databases">
        <title>Genomic Encyclopedia of Archaeal and Bacterial Type Strains, Phase II (KMG-II): from individual species to whole genera.</title>
        <authorList>
            <person name="Goeker M."/>
        </authorList>
    </citation>
    <scope>NUCLEOTIDE SEQUENCE [LARGE SCALE GENOMIC DNA]</scope>
    <source>
        <strain evidence="3 5">DSM 44255</strain>
    </source>
</reference>
<proteinExistence type="predicted"/>
<dbReference type="InterPro" id="IPR003382">
    <property type="entry name" value="Flavoprotein"/>
</dbReference>
<reference evidence="4" key="1">
    <citation type="journal article" date="2021" name="Chin. Chem. Lett.">
        <title>Discovery of daspyromycins A and B, 2-aminovinyl-cysteine containing lanthipeptides, through a genomics-based approach.</title>
        <authorList>
            <person name="Shi J."/>
            <person name="Ma J.-Q."/>
            <person name="Wang Y.-C."/>
            <person name="Xu Z.-F."/>
            <person name="Zhang B."/>
            <person name="Jiao R.-H."/>
            <person name="Tan R.-X."/>
            <person name="Ge H.-M."/>
        </authorList>
    </citation>
    <scope>NUCLEOTIDE SEQUENCE</scope>
    <source>
        <strain evidence="4">NBRC 15665</strain>
    </source>
</reference>
<dbReference type="Proteomes" id="UP001205185">
    <property type="component" value="Unassembled WGS sequence"/>
</dbReference>
<dbReference type="EMBL" id="MW686201">
    <property type="protein sequence ID" value="QYZ85381.1"/>
    <property type="molecule type" value="Genomic_DNA"/>
</dbReference>
<sequence length="211" mass="21535">MPTPPAQPTHPNPPPTHSSPPAQPAHANPPTHPSPLTPPRKLLLGVSGSVAALGLPGYLYAFRAAGVSEIIAVVTTSALQFLPVTGLAALCDRVCTDGDSSLGHVALARWAEHTLVLPATAHLLGCLANGLAPSLLATTLLAVDGPVTLAPAMNAAMWRRPAVRRNVATLRADGHQVIDPVPGAVYEVASRAVVAGIAVPPPAVVLERISA</sequence>
<dbReference type="Gene3D" id="3.40.50.1950">
    <property type="entry name" value="Flavin prenyltransferase-like"/>
    <property type="match status" value="1"/>
</dbReference>
<feature type="domain" description="Flavoprotein" evidence="2">
    <location>
        <begin position="41"/>
        <end position="174"/>
    </location>
</feature>
<dbReference type="InterPro" id="IPR036551">
    <property type="entry name" value="Flavin_trans-like"/>
</dbReference>
<dbReference type="GO" id="GO:0071513">
    <property type="term" value="C:phosphopantothenoylcysteine decarboxylase complex"/>
    <property type="evidence" value="ECO:0007669"/>
    <property type="project" value="TreeGrafter"/>
</dbReference>
<name>A0A8G1A4V4_9PSEU</name>
<dbReference type="Pfam" id="PF02441">
    <property type="entry name" value="Flavoprotein"/>
    <property type="match status" value="1"/>
</dbReference>
<protein>
    <submittedName>
        <fullName evidence="4">DisD</fullName>
    </submittedName>
    <submittedName>
        <fullName evidence="3">Flavoprotein</fullName>
    </submittedName>
</protein>
<keyword evidence="5" id="KW-1185">Reference proteome</keyword>
<accession>A0A8G1A4V4</accession>
<dbReference type="RefSeq" id="WP_253888499.1">
    <property type="nucleotide sequence ID" value="NZ_BAAAVB010000005.1"/>
</dbReference>
<dbReference type="EMBL" id="JAMTCO010000009">
    <property type="protein sequence ID" value="MCP2271566.1"/>
    <property type="molecule type" value="Genomic_DNA"/>
</dbReference>
<dbReference type="AlphaFoldDB" id="A0A8G1A4V4"/>
<dbReference type="GO" id="GO:0004633">
    <property type="term" value="F:phosphopantothenoylcysteine decarboxylase activity"/>
    <property type="evidence" value="ECO:0007669"/>
    <property type="project" value="TreeGrafter"/>
</dbReference>
<dbReference type="GO" id="GO:0010181">
    <property type="term" value="F:FMN binding"/>
    <property type="evidence" value="ECO:0007669"/>
    <property type="project" value="TreeGrafter"/>
</dbReference>
<evidence type="ECO:0000256" key="1">
    <source>
        <dbReference type="SAM" id="MobiDB-lite"/>
    </source>
</evidence>